<protein>
    <submittedName>
        <fullName evidence="2">Uncharacterized protein</fullName>
    </submittedName>
</protein>
<gene>
    <name evidence="2" type="ORF">KC01_LOCUS16923</name>
</gene>
<proteinExistence type="predicted"/>
<evidence type="ECO:0000313" key="2">
    <source>
        <dbReference type="EMBL" id="CAL1586942.1"/>
    </source>
</evidence>
<sequence>MFMQFVLMRKHVCHRPGCSSSFSTDISRTGAGVCGRGLIGLQTGIFSVTGPWSWSSSGDRYTGLRRGAASWWRPSARSPRGGVEEERNYDRTE</sequence>
<evidence type="ECO:0000256" key="1">
    <source>
        <dbReference type="SAM" id="MobiDB-lite"/>
    </source>
</evidence>
<organism evidence="2 3">
    <name type="scientific">Knipowitschia caucasica</name>
    <name type="common">Caucasian dwarf goby</name>
    <name type="synonym">Pomatoschistus caucasicus</name>
    <dbReference type="NCBI Taxonomy" id="637954"/>
    <lineage>
        <taxon>Eukaryota</taxon>
        <taxon>Metazoa</taxon>
        <taxon>Chordata</taxon>
        <taxon>Craniata</taxon>
        <taxon>Vertebrata</taxon>
        <taxon>Euteleostomi</taxon>
        <taxon>Actinopterygii</taxon>
        <taxon>Neopterygii</taxon>
        <taxon>Teleostei</taxon>
        <taxon>Neoteleostei</taxon>
        <taxon>Acanthomorphata</taxon>
        <taxon>Gobiaria</taxon>
        <taxon>Gobiiformes</taxon>
        <taxon>Gobioidei</taxon>
        <taxon>Gobiidae</taxon>
        <taxon>Gobiinae</taxon>
        <taxon>Knipowitschia</taxon>
    </lineage>
</organism>
<reference evidence="2 3" key="1">
    <citation type="submission" date="2024-04" db="EMBL/GenBank/DDBJ databases">
        <authorList>
            <person name="Waldvogel A.-M."/>
            <person name="Schoenle A."/>
        </authorList>
    </citation>
    <scope>NUCLEOTIDE SEQUENCE [LARGE SCALE GENOMIC DNA]</scope>
</reference>
<feature type="compositionally biased region" description="Basic and acidic residues" evidence="1">
    <location>
        <begin position="82"/>
        <end position="93"/>
    </location>
</feature>
<name>A0AAV2KFG9_KNICA</name>
<dbReference type="EMBL" id="OZ035839">
    <property type="protein sequence ID" value="CAL1586942.1"/>
    <property type="molecule type" value="Genomic_DNA"/>
</dbReference>
<accession>A0AAV2KFG9</accession>
<dbReference type="Proteomes" id="UP001497482">
    <property type="component" value="Chromosome 17"/>
</dbReference>
<feature type="region of interest" description="Disordered" evidence="1">
    <location>
        <begin position="73"/>
        <end position="93"/>
    </location>
</feature>
<keyword evidence="3" id="KW-1185">Reference proteome</keyword>
<evidence type="ECO:0000313" key="3">
    <source>
        <dbReference type="Proteomes" id="UP001497482"/>
    </source>
</evidence>
<dbReference type="AlphaFoldDB" id="A0AAV2KFG9"/>